<feature type="compositionally biased region" description="Low complexity" evidence="2">
    <location>
        <begin position="964"/>
        <end position="975"/>
    </location>
</feature>
<evidence type="ECO:0000259" key="5">
    <source>
        <dbReference type="PROSITE" id="PS52005"/>
    </source>
</evidence>
<dbReference type="PROSITE" id="PS52006">
    <property type="entry name" value="GH64"/>
    <property type="match status" value="1"/>
</dbReference>
<dbReference type="InterPro" id="IPR000757">
    <property type="entry name" value="Beta-glucanase-like"/>
</dbReference>
<dbReference type="GO" id="GO:0004553">
    <property type="term" value="F:hydrolase activity, hydrolyzing O-glycosyl compounds"/>
    <property type="evidence" value="ECO:0007669"/>
    <property type="project" value="InterPro"/>
</dbReference>
<proteinExistence type="inferred from homology"/>
<dbReference type="InterPro" id="IPR050546">
    <property type="entry name" value="Glycosyl_Hydrlase_16"/>
</dbReference>
<dbReference type="Gene3D" id="2.60.110.10">
    <property type="entry name" value="Thaumatin"/>
    <property type="match status" value="1"/>
</dbReference>
<feature type="domain" description="GH64" evidence="6">
    <location>
        <begin position="34"/>
        <end position="484"/>
    </location>
</feature>
<feature type="compositionally biased region" description="Gly residues" evidence="2">
    <location>
        <begin position="976"/>
        <end position="992"/>
    </location>
</feature>
<dbReference type="InterPro" id="IPR013320">
    <property type="entry name" value="ConA-like_dom_sf"/>
</dbReference>
<feature type="region of interest" description="Disordered" evidence="2">
    <location>
        <begin position="961"/>
        <end position="1053"/>
    </location>
</feature>
<evidence type="ECO:0000259" key="4">
    <source>
        <dbReference type="PROSITE" id="PS51762"/>
    </source>
</evidence>
<keyword evidence="3" id="KW-0732">Signal</keyword>
<comment type="caution">
    <text evidence="7">The sequence shown here is derived from an EMBL/GenBank/DDBJ whole genome shotgun (WGS) entry which is preliminary data.</text>
</comment>
<dbReference type="PROSITE" id="PS51762">
    <property type="entry name" value="GH16_2"/>
    <property type="match status" value="1"/>
</dbReference>
<protein>
    <submittedName>
        <fullName evidence="7">Uncharacterized protein</fullName>
    </submittedName>
</protein>
<evidence type="ECO:0000313" key="7">
    <source>
        <dbReference type="EMBL" id="PQJ61825.1"/>
    </source>
</evidence>
<dbReference type="CDD" id="cd09214">
    <property type="entry name" value="GH64-like"/>
    <property type="match status" value="1"/>
</dbReference>
<dbReference type="GO" id="GO:0005975">
    <property type="term" value="P:carbohydrate metabolic process"/>
    <property type="evidence" value="ECO:0007669"/>
    <property type="project" value="InterPro"/>
</dbReference>
<dbReference type="Proteomes" id="UP000238730">
    <property type="component" value="Unassembled WGS sequence"/>
</dbReference>
<gene>
    <name evidence="7" type="ORF">BTO08_16275</name>
</gene>
<dbReference type="Pfam" id="PF16483">
    <property type="entry name" value="Glyco_hydro_64"/>
    <property type="match status" value="1"/>
</dbReference>
<dbReference type="RefSeq" id="WP_198038491.1">
    <property type="nucleotide sequence ID" value="NZ_MSCJ01000003.1"/>
</dbReference>
<dbReference type="CDD" id="cd08023">
    <property type="entry name" value="GH16_laminarinase_like"/>
    <property type="match status" value="1"/>
</dbReference>
<accession>A0A2S7VIP0</accession>
<feature type="domain" description="GH16" evidence="4">
    <location>
        <begin position="631"/>
        <end position="916"/>
    </location>
</feature>
<evidence type="ECO:0000256" key="1">
    <source>
        <dbReference type="ARBA" id="ARBA00006865"/>
    </source>
</evidence>
<reference evidence="7 8" key="1">
    <citation type="submission" date="2016-12" db="EMBL/GenBank/DDBJ databases">
        <title>Diversity of luminous bacteria.</title>
        <authorList>
            <person name="Yoshizawa S."/>
            <person name="Kogure K."/>
        </authorList>
    </citation>
    <scope>NUCLEOTIDE SEQUENCE [LARGE SCALE GENOMIC DNA]</scope>
    <source>
        <strain evidence="7 8">LC1-200</strain>
    </source>
</reference>
<dbReference type="GO" id="GO:0030246">
    <property type="term" value="F:carbohydrate binding"/>
    <property type="evidence" value="ECO:0007669"/>
    <property type="project" value="UniProtKB-UniRule"/>
</dbReference>
<dbReference type="EMBL" id="MSCJ01000003">
    <property type="protein sequence ID" value="PQJ61825.1"/>
    <property type="molecule type" value="Genomic_DNA"/>
</dbReference>
<feature type="signal peptide" evidence="3">
    <location>
        <begin position="1"/>
        <end position="24"/>
    </location>
</feature>
<sequence length="1723" mass="187843">MINKISINELLLPSVLFFSLPTFAQSNIENCSGGMEVKFDLSKVNNDSVTYANTYLTVVGKKQGVDTSAFVKFSVPTKEGELVELSKQSNGKNYALLLNKFVSTSSKVAQICVPPLISGRIYISVGNPLDLPVVKDGDGHYRVQGPDVNNPSTTTNGTVFDKVEFTYTTGGQTVINPTGVDFISIPYTITQEKDVYGRDGSIDSIIDNMKFLVCEAHGYTIESPNCDAAWNKSEWSTLAHYEDINGNVVSEHTENAHLVRVDAPGRFGSTFNKYFNPYVEKLIKYYSAESGKSIKMDLSEINKGIWVGQFQDKQLKFYQNGNKATSPIIYNFDGDFSNSIFLADQGPFTKDTPEKATISRNLSSAIVAGLLMRKDGNSGIDTLFDKQGNTFLANKVQLEKLIPFYFNNGDNTLDYNPNICGQSGDEPCVNIYQQAVHGLVKDNYYVKPDKVYLHSYAFAYDDFLGMDGTNTKTDSYPATITLGDLQHRVFPHTDSDVPTIPDASTTPDKSTTPGDTSASKPDKPINGETNPIKVAQDGSELTISIKANYWANLHYTINGSNQQNVPMVKDNSGSVSYAVKNLTPGTEIEYWVTYLMDSGKGAKNSQHSTYIVKKTSSGNTGSSEEQNSGGGTEKDEPQQGSGNTNNSSSSLCGYLSENKYGSCFETQSLLSSKAAFETNFYKRDGTHGNNEQQWYKPDHVIWNENNKSVTLKAEVKSTNGKPYTSGEIRTKGRFTITKDTKGHDISRGGVEVKAKVPYGKGRWPAIWMMPQGDMPWPSGMEVDILEFMQPPYAVTGTVHYGLKQQDGVVTWNYNNNIDIAADNAPAKEIDNGWHKYGFEWNVTSSGTIYLTWYFDGHPFHQLEMGKSAAGKYYSVMRNPSVKNRETNLTCSKWTNRCPDKYQSLSETAYRSFLAAYESGYYLRINMAVGGDGVEPKPDTNKFPVTEMQIASISRYVIKDSQQENNDTGDGNTDGSNAGGGNTDGSNAGGGNTDGSNASGGNTDGSNASGGNTGGSNAGGGNTDGSNAGGGNTDGSNAGGGNTGGSNTNSGNTEDIDHTQAIISLNLNSDGFENLLLQPELCDEASDPCPSGAYFIKSGNGQELYKLGTTMGGSQLWGDMGKTGQWSHNRYAILIGEGNYEMPDPFRLNYYMEVTGVSEFDALNKDQKVKVMPGINALNSSGNTAPGALNNFWRSLANLNVDSTALLTPINPDKPNDRNPAGVLRFGVSQASGIRNVYFSGKDLLMCDWNTINWACGQASGGFIANSYIDGEMNLGSQQQFYIGNTYAKMFEGSVWNYVLHNAKSGDGITKHPYPFTDVNDGHKVLTKPRLVVNSNQLWEIDDGNPSHNNIDINDFVVLSAGNSSDVLNADVDKIQDALNSGKKGLLILPGVYDFTKRLHVKENQIVLGIGMPSLICDAIEGCLLTDDQSIRVAGVTLEPGIIADKSAKNSLLTVGDYKQDHPSIQDKRDAVILQDVYCRVARTRDVSKLSENHSPSAYSCITVNANDVIGENLWLWRADHDAQSGHDKYSYNNQVDWDTDEAQYGLIVNGDDVVMNGLAVEHFKNYQTIWNGKNGVINFYQSEMPYTLPEDDSANTPKVDCTASDGQVEQEIKSYAVCPSLYVAKTATGFVGNGIGVYSYLPKEYNHGRLQQTIVAETAIYIAANPEDVSIKNSVNRWLNGGKNSGISYNILDAAGNKYGRRIYGPDSAKTDDVANSVVAQYP</sequence>
<feature type="domain" description="CBM56" evidence="5">
    <location>
        <begin position="513"/>
        <end position="612"/>
    </location>
</feature>
<feature type="compositionally biased region" description="Polar residues" evidence="2">
    <location>
        <begin position="611"/>
        <end position="627"/>
    </location>
</feature>
<evidence type="ECO:0000313" key="8">
    <source>
        <dbReference type="Proteomes" id="UP000238730"/>
    </source>
</evidence>
<dbReference type="SUPFAM" id="SSF49899">
    <property type="entry name" value="Concanavalin A-like lectins/glucanases"/>
    <property type="match status" value="1"/>
</dbReference>
<feature type="chain" id="PRO_5015602802" evidence="3">
    <location>
        <begin position="25"/>
        <end position="1723"/>
    </location>
</feature>
<dbReference type="Pfam" id="PF22184">
    <property type="entry name" value="CBM_56"/>
    <property type="match status" value="1"/>
</dbReference>
<feature type="compositionally biased region" description="Low complexity" evidence="2">
    <location>
        <begin position="993"/>
        <end position="1009"/>
    </location>
</feature>
<dbReference type="Gene3D" id="2.60.120.200">
    <property type="match status" value="1"/>
</dbReference>
<feature type="region of interest" description="Disordered" evidence="2">
    <location>
        <begin position="611"/>
        <end position="649"/>
    </location>
</feature>
<evidence type="ECO:0000259" key="6">
    <source>
        <dbReference type="PROSITE" id="PS52006"/>
    </source>
</evidence>
<dbReference type="InterPro" id="IPR032477">
    <property type="entry name" value="Glyco_hydro_64"/>
</dbReference>
<feature type="compositionally biased region" description="Polar residues" evidence="2">
    <location>
        <begin position="502"/>
        <end position="519"/>
    </location>
</feature>
<evidence type="ECO:0000256" key="3">
    <source>
        <dbReference type="SAM" id="SignalP"/>
    </source>
</evidence>
<feature type="compositionally biased region" description="Gly residues" evidence="2">
    <location>
        <begin position="1010"/>
        <end position="1043"/>
    </location>
</feature>
<organism evidence="7 8">
    <name type="scientific">Photobacterium angustum</name>
    <dbReference type="NCBI Taxonomy" id="661"/>
    <lineage>
        <taxon>Bacteria</taxon>
        <taxon>Pseudomonadati</taxon>
        <taxon>Pseudomonadota</taxon>
        <taxon>Gammaproteobacteria</taxon>
        <taxon>Vibrionales</taxon>
        <taxon>Vibrionaceae</taxon>
        <taxon>Photobacterium</taxon>
    </lineage>
</organism>
<dbReference type="PANTHER" id="PTHR10963">
    <property type="entry name" value="GLYCOSYL HYDROLASE-RELATED"/>
    <property type="match status" value="1"/>
</dbReference>
<dbReference type="PANTHER" id="PTHR10963:SF55">
    <property type="entry name" value="GLYCOSIDE HYDROLASE FAMILY 16 PROTEIN"/>
    <property type="match status" value="1"/>
</dbReference>
<feature type="region of interest" description="Disordered" evidence="2">
    <location>
        <begin position="491"/>
        <end position="532"/>
    </location>
</feature>
<feature type="compositionally biased region" description="Low complexity" evidence="2">
    <location>
        <begin position="640"/>
        <end position="649"/>
    </location>
</feature>
<name>A0A2S7VIP0_PHOAN</name>
<dbReference type="InterPro" id="IPR037176">
    <property type="entry name" value="Osmotin/thaumatin-like_sf"/>
</dbReference>
<comment type="similarity">
    <text evidence="1">Belongs to the glycosyl hydrolase 16 family.</text>
</comment>
<dbReference type="InterPro" id="IPR047569">
    <property type="entry name" value="CBM56"/>
</dbReference>
<dbReference type="PROSITE" id="PS52005">
    <property type="entry name" value="CBM56"/>
    <property type="match status" value="1"/>
</dbReference>
<evidence type="ECO:0000256" key="2">
    <source>
        <dbReference type="SAM" id="MobiDB-lite"/>
    </source>
</evidence>
<dbReference type="InterPro" id="IPR059186">
    <property type="entry name" value="SACTE_4363"/>
</dbReference>
<dbReference type="CDD" id="cd23669">
    <property type="entry name" value="GH55_SacteLam55A-like"/>
    <property type="match status" value="1"/>
</dbReference>